<accession>A0A077MGE9</accession>
<dbReference type="InterPro" id="IPR035571">
    <property type="entry name" value="UPF0234-like_C"/>
</dbReference>
<dbReference type="HAMAP" id="MF_00632">
    <property type="entry name" value="UPF0234"/>
    <property type="match status" value="1"/>
</dbReference>
<dbReference type="Pfam" id="PF04461">
    <property type="entry name" value="YajQ"/>
    <property type="match status" value="1"/>
</dbReference>
<dbReference type="GO" id="GO:0005829">
    <property type="term" value="C:cytosol"/>
    <property type="evidence" value="ECO:0007669"/>
    <property type="project" value="TreeGrafter"/>
</dbReference>
<dbReference type="PANTHER" id="PTHR30476:SF0">
    <property type="entry name" value="UPF0234 PROTEIN YAJQ"/>
    <property type="match status" value="1"/>
</dbReference>
<dbReference type="STRING" id="1193518.BN13_700005"/>
<keyword evidence="1 3" id="KW-0547">Nucleotide-binding</keyword>
<gene>
    <name evidence="4" type="ORF">BN13_700005</name>
</gene>
<dbReference type="Proteomes" id="UP000035720">
    <property type="component" value="Unassembled WGS sequence"/>
</dbReference>
<reference evidence="4 5" key="1">
    <citation type="journal article" date="2013" name="ISME J.">
        <title>A metabolic model for members of the genus Tetrasphaera involved in enhanced biological phosphorus removal.</title>
        <authorList>
            <person name="Kristiansen R."/>
            <person name="Nguyen H.T.T."/>
            <person name="Saunders A.M."/>
            <person name="Nielsen J.L."/>
            <person name="Wimmer R."/>
            <person name="Le V.Q."/>
            <person name="McIlroy S.J."/>
            <person name="Petrovski S."/>
            <person name="Seviour R.J."/>
            <person name="Calteau A."/>
            <person name="Nielsen K.L."/>
            <person name="Nielsen P.H."/>
        </authorList>
    </citation>
    <scope>NUCLEOTIDE SEQUENCE [LARGE SCALE GENOMIC DNA]</scope>
    <source>
        <strain evidence="4 5">Ben 74</strain>
    </source>
</reference>
<dbReference type="NCBIfam" id="NF003819">
    <property type="entry name" value="PRK05412.1"/>
    <property type="match status" value="1"/>
</dbReference>
<proteinExistence type="inferred from homology"/>
<dbReference type="EMBL" id="CAJC01000184">
    <property type="protein sequence ID" value="CCI54422.1"/>
    <property type="molecule type" value="Genomic_DNA"/>
</dbReference>
<evidence type="ECO:0000313" key="5">
    <source>
        <dbReference type="Proteomes" id="UP000035720"/>
    </source>
</evidence>
<dbReference type="OrthoDB" id="9801447at2"/>
<dbReference type="SUPFAM" id="SSF89963">
    <property type="entry name" value="YajQ-like"/>
    <property type="match status" value="2"/>
</dbReference>
<dbReference type="CDD" id="cd11740">
    <property type="entry name" value="YajQ_like"/>
    <property type="match status" value="1"/>
</dbReference>
<dbReference type="InterPro" id="IPR035570">
    <property type="entry name" value="UPF0234_N"/>
</dbReference>
<name>A0A077MGE9_9MICO</name>
<evidence type="ECO:0000313" key="4">
    <source>
        <dbReference type="EMBL" id="CCI54422.1"/>
    </source>
</evidence>
<evidence type="ECO:0000256" key="2">
    <source>
        <dbReference type="ARBA" id="ARBA00093450"/>
    </source>
</evidence>
<dbReference type="InterPro" id="IPR036183">
    <property type="entry name" value="YajQ-like_sf"/>
</dbReference>
<comment type="similarity">
    <text evidence="2 3">Belongs to the YajQ family.</text>
</comment>
<dbReference type="FunFam" id="3.30.70.860:FF:000004">
    <property type="entry name" value="UPF0234 protein AWC22_11905"/>
    <property type="match status" value="1"/>
</dbReference>
<evidence type="ECO:0000256" key="1">
    <source>
        <dbReference type="ARBA" id="ARBA00022741"/>
    </source>
</evidence>
<keyword evidence="5" id="KW-1185">Reference proteome</keyword>
<dbReference type="RefSeq" id="WP_048546928.1">
    <property type="nucleotide sequence ID" value="NZ_HF571038.1"/>
</dbReference>
<comment type="caution">
    <text evidence="4">The sequence shown here is derived from an EMBL/GenBank/DDBJ whole genome shotgun (WGS) entry which is preliminary data.</text>
</comment>
<dbReference type="Gene3D" id="3.30.70.990">
    <property type="entry name" value="YajQ-like, domain 2"/>
    <property type="match status" value="1"/>
</dbReference>
<dbReference type="Gene3D" id="3.30.70.860">
    <property type="match status" value="1"/>
</dbReference>
<evidence type="ECO:0000256" key="3">
    <source>
        <dbReference type="HAMAP-Rule" id="MF_00632"/>
    </source>
</evidence>
<dbReference type="AlphaFoldDB" id="A0A077MGE9"/>
<comment type="function">
    <text evidence="3">Nucleotide-binding protein.</text>
</comment>
<dbReference type="InterPro" id="IPR007551">
    <property type="entry name" value="YajQ/Smlt4090-like"/>
</dbReference>
<dbReference type="GO" id="GO:0000166">
    <property type="term" value="F:nucleotide binding"/>
    <property type="evidence" value="ECO:0007669"/>
    <property type="project" value="UniProtKB-UniRule"/>
</dbReference>
<organism evidence="4 5">
    <name type="scientific">Nostocoides jenkinsii Ben 74</name>
    <dbReference type="NCBI Taxonomy" id="1193518"/>
    <lineage>
        <taxon>Bacteria</taxon>
        <taxon>Bacillati</taxon>
        <taxon>Actinomycetota</taxon>
        <taxon>Actinomycetes</taxon>
        <taxon>Micrococcales</taxon>
        <taxon>Intrasporangiaceae</taxon>
        <taxon>Nostocoides</taxon>
    </lineage>
</organism>
<sequence>MADASMDIVSKYDRQEVANAVNTAAKEIANRYDFKGVGASVELVGEVIKMEANSEDRCKAVLDVVQTWLVKRGVSLKHLDVPEAGPRLSGKEYKLDVPLKEGISQENAKKVNKLLRDEGPKGVKTQVQGDAIRATSKSRDDLQAVQRLLKEADLDFAVSFTNYR</sequence>
<dbReference type="PANTHER" id="PTHR30476">
    <property type="entry name" value="UPF0234 PROTEIN YAJQ"/>
    <property type="match status" value="1"/>
</dbReference>
<protein>
    <recommendedName>
        <fullName evidence="3">Nucleotide-binding protein BN13_700005</fullName>
    </recommendedName>
</protein>